<name>A0AA44F656_AGRTU</name>
<feature type="compositionally biased region" description="Basic and acidic residues" evidence="1">
    <location>
        <begin position="254"/>
        <end position="266"/>
    </location>
</feature>
<evidence type="ECO:0000313" key="2">
    <source>
        <dbReference type="EMBL" id="NTC29468.1"/>
    </source>
</evidence>
<sequence length="518" mass="54114">MLPPVPKIPAADAAYGAAASQTQRGEPKEAVQPQASNLAPDNGSSLFAKAAVTSLASEYQLSRSTAVLAEALGKLMNLPRRDGEAIQTYVMRLTDALRALPAPQRLALEQQVSKVLQGLSLSMLAEILKQPTGPDAARLALLIELSRYKGTDLAAKAVVSSYQQNNSANPVTAQPVQARQQNGPSQSADGRPNPATTTTTTAQPATAAAPGRLLPMLIGPLAQSAAAIKAMVAAQAAPQGPQANLPAPPADMSDSPHDSAKPEGKAAESTVRSPQPQTGSTTKEASTDARPANPPRAENAEMRPALQHRDTMKLEPRETRTTLNPPSGQSTAGAKDMENLLLAAVAGKLPAKATTAAQLSATPPGAVPQPLEEQPAEKTALAAPIHPTGEETETITNRPEAQPMPRAALDPEARMAMLEQTASQSLIAAALAKDGTPLPLVAYPPAEEDHESETPHRGRGPFSEDEANGEAEGENPDGQDEMEERVAANDEIGDGENPRTAAFDDSAENYYLKMSGMH</sequence>
<feature type="region of interest" description="Disordered" evidence="1">
    <location>
        <begin position="437"/>
        <end position="507"/>
    </location>
</feature>
<feature type="compositionally biased region" description="Polar residues" evidence="1">
    <location>
        <begin position="321"/>
        <end position="332"/>
    </location>
</feature>
<evidence type="ECO:0000256" key="1">
    <source>
        <dbReference type="SAM" id="MobiDB-lite"/>
    </source>
</evidence>
<feature type="compositionally biased region" description="Basic and acidic residues" evidence="1">
    <location>
        <begin position="307"/>
        <end position="320"/>
    </location>
</feature>
<feature type="compositionally biased region" description="Acidic residues" evidence="1">
    <location>
        <begin position="463"/>
        <end position="483"/>
    </location>
</feature>
<dbReference type="RefSeq" id="WP_065658707.1">
    <property type="nucleotide sequence ID" value="NZ_CP123839.1"/>
</dbReference>
<feature type="compositionally biased region" description="Polar residues" evidence="1">
    <location>
        <begin position="166"/>
        <end position="188"/>
    </location>
</feature>
<reference evidence="2" key="1">
    <citation type="journal article" date="2020" name="Science">
        <title>Unexpected conservation and global transmission of agrobacterial virulence plasmids.</title>
        <authorList>
            <person name="Weisberg A.J."/>
            <person name="Davis E.W. 2nd"/>
            <person name="Tabima J."/>
            <person name="Belcher M.S."/>
            <person name="Miller M."/>
            <person name="Kuo C.H."/>
            <person name="Loper J.E."/>
            <person name="Grunwald N.J."/>
            <person name="Putnam M.L."/>
            <person name="Chang J.H."/>
        </authorList>
    </citation>
    <scope>NUCLEOTIDE SEQUENCE</scope>
    <source>
        <strain evidence="2">17-1853-1a</strain>
    </source>
</reference>
<feature type="region of interest" description="Disordered" evidence="1">
    <location>
        <begin position="356"/>
        <end position="408"/>
    </location>
</feature>
<protein>
    <submittedName>
        <fullName evidence="2">Uncharacterized protein</fullName>
    </submittedName>
</protein>
<feature type="compositionally biased region" description="Low complexity" evidence="1">
    <location>
        <begin position="10"/>
        <end position="19"/>
    </location>
</feature>
<proteinExistence type="predicted"/>
<feature type="compositionally biased region" description="Low complexity" evidence="1">
    <location>
        <begin position="194"/>
        <end position="208"/>
    </location>
</feature>
<dbReference type="EMBL" id="JAAMAY010000026">
    <property type="protein sequence ID" value="NTC29468.1"/>
    <property type="molecule type" value="Genomic_DNA"/>
</dbReference>
<feature type="region of interest" description="Disordered" evidence="1">
    <location>
        <begin position="1"/>
        <end position="39"/>
    </location>
</feature>
<feature type="region of interest" description="Disordered" evidence="1">
    <location>
        <begin position="166"/>
        <end position="208"/>
    </location>
</feature>
<feature type="region of interest" description="Disordered" evidence="1">
    <location>
        <begin position="239"/>
        <end position="335"/>
    </location>
</feature>
<accession>A0AA44F656</accession>
<feature type="compositionally biased region" description="Polar residues" evidence="1">
    <location>
        <begin position="270"/>
        <end position="284"/>
    </location>
</feature>
<organism evidence="2 3">
    <name type="scientific">Agrobacterium tumefaciens</name>
    <dbReference type="NCBI Taxonomy" id="358"/>
    <lineage>
        <taxon>Bacteria</taxon>
        <taxon>Pseudomonadati</taxon>
        <taxon>Pseudomonadota</taxon>
        <taxon>Alphaproteobacteria</taxon>
        <taxon>Hyphomicrobiales</taxon>
        <taxon>Rhizobiaceae</taxon>
        <taxon>Rhizobium/Agrobacterium group</taxon>
        <taxon>Agrobacterium</taxon>
        <taxon>Agrobacterium tumefaciens complex</taxon>
    </lineage>
</organism>
<evidence type="ECO:0000313" key="3">
    <source>
        <dbReference type="Proteomes" id="UP000702952"/>
    </source>
</evidence>
<gene>
    <name evidence="2" type="ORF">G6M46_15110</name>
</gene>
<dbReference type="AlphaFoldDB" id="A0AA44F656"/>
<comment type="caution">
    <text evidence="2">The sequence shown here is derived from an EMBL/GenBank/DDBJ whole genome shotgun (WGS) entry which is preliminary data.</text>
</comment>
<dbReference type="Proteomes" id="UP000702952">
    <property type="component" value="Unassembled WGS sequence"/>
</dbReference>